<dbReference type="InterPro" id="IPR003439">
    <property type="entry name" value="ABC_transporter-like_ATP-bd"/>
</dbReference>
<evidence type="ECO:0000256" key="2">
    <source>
        <dbReference type="ARBA" id="ARBA00022692"/>
    </source>
</evidence>
<feature type="domain" description="ABC transporter" evidence="9">
    <location>
        <begin position="289"/>
        <end position="519"/>
    </location>
</feature>
<feature type="transmembrane region" description="Helical" evidence="8">
    <location>
        <begin position="940"/>
        <end position="958"/>
    </location>
</feature>
<dbReference type="Proteomes" id="UP000518300">
    <property type="component" value="Unassembled WGS sequence"/>
</dbReference>
<feature type="compositionally biased region" description="Low complexity" evidence="7">
    <location>
        <begin position="548"/>
        <end position="557"/>
    </location>
</feature>
<feature type="domain" description="ABC transmembrane type-2" evidence="10">
    <location>
        <begin position="723"/>
        <end position="961"/>
    </location>
</feature>
<sequence length="963" mass="103348">MASAASPATPDGRVNDGGRASKPVVSIQAVTHRYGNVVALDGISLDVPSGIMVGIVGPDGVGKSTLMALVAGSKKMQQGRVTVLEGDIADARHRRAVGPRIAYMPQGLGKNLYLELSVYDNVDFMARLFGLSAEERSVRVKELLQATGLGKFADRPAGKLSGGMKQKVGLCGALVHDPDLLILDEPTTGVDPLSRRQFWSLINDIRVGRPGMSVIISTAYMDEAQQWDWIVAMDAGRVLATGTPAELMKRTGTEDLERCFIALLPEEKRKGHREITIPPRPPGKAELAIEAHGLTQRFGTFTAVDHVTLSIERGEIFGFLGSNGCGKSTTMKMLTGLLPPTEGTAKLFGSSVEAGSVEVRKNLGYMTQAFSLYGELSVHQNLVLHARLYHLPPEQAKARIAELVERFGLGAHLDALAESLPMGLRQRLSLAVAVLHGPQILILDEPTSGVDPVARDSFWELLIDLSRKQGVTIFVTTHFMNEGMRCDRISLMHAGRVLAADTPQKLIDSKQADGLETAFIAYMEDAIANADAAKGAGSTAPASPPAPGTGSPASATTFVAGAGGQEPAPAPLVKDASQPARPERASLRLRVGRMLAYAHNEAMQIRRDSIRLAFAFLGSALLMLIFGFGITTDVENIRYAALDLDQSPESRAYLEQFAAAQRYFAPTPPAFSSDEAFRRLQSDDVSVVLEIPPNFGRDFRRGAAPEVLAQVDGAMTFRGDTVAQYVEGVHGELLRDPATGLRTAEPQRYTAELEERFMYNPTFESIYSIVPSVPALLLLLIPAILMAVSIVREKELGSIINFYVTPTGRLEYLIGKQLPYIAIGMANFFILTALSLIVFGVPIKGSFLTLLLCTLFYVAATTGIGMVTSTFTTSQVAAVFVTAILTIVPTIQFSGLLQPVSTLQGGAGVVGSIWPASYYMHASLGAFTKGLNAGLIMKDVAFLAACVPILLGISVIGLRKQEK</sequence>
<evidence type="ECO:0000256" key="4">
    <source>
        <dbReference type="ARBA" id="ARBA00022840"/>
    </source>
</evidence>
<dbReference type="InterPro" id="IPR017871">
    <property type="entry name" value="ABC_transporter-like_CS"/>
</dbReference>
<dbReference type="GO" id="GO:0140359">
    <property type="term" value="F:ABC-type transporter activity"/>
    <property type="evidence" value="ECO:0007669"/>
    <property type="project" value="InterPro"/>
</dbReference>
<reference evidence="11 12" key="1">
    <citation type="submission" date="2020-04" db="EMBL/GenBank/DDBJ databases">
        <title>Draft genome of Pyxidicoccus fallax type strain.</title>
        <authorList>
            <person name="Whitworth D.E."/>
        </authorList>
    </citation>
    <scope>NUCLEOTIDE SEQUENCE [LARGE SCALE GENOMIC DNA]</scope>
    <source>
        <strain evidence="11 12">DSM 14698</strain>
    </source>
</reference>
<keyword evidence="2 8" id="KW-0812">Transmembrane</keyword>
<dbReference type="PROSITE" id="PS51012">
    <property type="entry name" value="ABC_TM2"/>
    <property type="match status" value="1"/>
</dbReference>
<feature type="transmembrane region" description="Helical" evidence="8">
    <location>
        <begin position="612"/>
        <end position="630"/>
    </location>
</feature>
<dbReference type="InterPro" id="IPR027417">
    <property type="entry name" value="P-loop_NTPase"/>
</dbReference>
<evidence type="ECO:0000256" key="5">
    <source>
        <dbReference type="ARBA" id="ARBA00022989"/>
    </source>
</evidence>
<dbReference type="InterPro" id="IPR003593">
    <property type="entry name" value="AAA+_ATPase"/>
</dbReference>
<comment type="subcellular location">
    <subcellularLocation>
        <location evidence="1">Membrane</location>
        <topology evidence="1">Multi-pass membrane protein</topology>
    </subcellularLocation>
</comment>
<dbReference type="Pfam" id="PF00005">
    <property type="entry name" value="ABC_tran"/>
    <property type="match status" value="2"/>
</dbReference>
<dbReference type="RefSeq" id="WP_169342658.1">
    <property type="nucleotide sequence ID" value="NZ_JABBJJ010000002.1"/>
</dbReference>
<evidence type="ECO:0000256" key="6">
    <source>
        <dbReference type="ARBA" id="ARBA00023136"/>
    </source>
</evidence>
<proteinExistence type="predicted"/>
<evidence type="ECO:0000259" key="9">
    <source>
        <dbReference type="PROSITE" id="PS50893"/>
    </source>
</evidence>
<feature type="transmembrane region" description="Helical" evidence="8">
    <location>
        <begin position="818"/>
        <end position="841"/>
    </location>
</feature>
<evidence type="ECO:0000313" key="11">
    <source>
        <dbReference type="EMBL" id="NMO13377.1"/>
    </source>
</evidence>
<keyword evidence="4" id="KW-0067">ATP-binding</keyword>
<evidence type="ECO:0000256" key="3">
    <source>
        <dbReference type="ARBA" id="ARBA00022741"/>
    </source>
</evidence>
<dbReference type="SMART" id="SM00382">
    <property type="entry name" value="AAA"/>
    <property type="match status" value="2"/>
</dbReference>
<feature type="transmembrane region" description="Helical" evidence="8">
    <location>
        <begin position="876"/>
        <end position="897"/>
    </location>
</feature>
<dbReference type="Pfam" id="PF12698">
    <property type="entry name" value="ABC2_membrane_3"/>
    <property type="match status" value="1"/>
</dbReference>
<keyword evidence="12" id="KW-1185">Reference proteome</keyword>
<dbReference type="GO" id="GO:0005524">
    <property type="term" value="F:ATP binding"/>
    <property type="evidence" value="ECO:0007669"/>
    <property type="project" value="UniProtKB-KW"/>
</dbReference>
<accession>A0A848L4I7</accession>
<evidence type="ECO:0000256" key="7">
    <source>
        <dbReference type="SAM" id="MobiDB-lite"/>
    </source>
</evidence>
<evidence type="ECO:0000313" key="12">
    <source>
        <dbReference type="Proteomes" id="UP000518300"/>
    </source>
</evidence>
<evidence type="ECO:0000256" key="8">
    <source>
        <dbReference type="SAM" id="Phobius"/>
    </source>
</evidence>
<keyword evidence="3" id="KW-0547">Nucleotide-binding</keyword>
<dbReference type="PANTHER" id="PTHR43038">
    <property type="entry name" value="ATP-BINDING CASSETTE, SUB-FAMILY H, MEMBER 1"/>
    <property type="match status" value="1"/>
</dbReference>
<protein>
    <submittedName>
        <fullName evidence="11">Ribosome-associated ATPase/putative transporter RbbA</fullName>
    </submittedName>
</protein>
<keyword evidence="5 8" id="KW-1133">Transmembrane helix</keyword>
<evidence type="ECO:0000256" key="1">
    <source>
        <dbReference type="ARBA" id="ARBA00004141"/>
    </source>
</evidence>
<feature type="transmembrane region" description="Helical" evidence="8">
    <location>
        <begin position="847"/>
        <end position="869"/>
    </location>
</feature>
<feature type="transmembrane region" description="Helical" evidence="8">
    <location>
        <begin position="766"/>
        <end position="791"/>
    </location>
</feature>
<dbReference type="GO" id="GO:0016887">
    <property type="term" value="F:ATP hydrolysis activity"/>
    <property type="evidence" value="ECO:0007669"/>
    <property type="project" value="InterPro"/>
</dbReference>
<dbReference type="PROSITE" id="PS50893">
    <property type="entry name" value="ABC_TRANSPORTER_2"/>
    <property type="match status" value="2"/>
</dbReference>
<keyword evidence="6 8" id="KW-0472">Membrane</keyword>
<dbReference type="InterPro" id="IPR047651">
    <property type="entry name" value="ABC2_perm_RbbA"/>
</dbReference>
<dbReference type="InterPro" id="IPR047817">
    <property type="entry name" value="ABC2_TM_bact-type"/>
</dbReference>
<organism evidence="11 12">
    <name type="scientific">Pyxidicoccus fallax</name>
    <dbReference type="NCBI Taxonomy" id="394095"/>
    <lineage>
        <taxon>Bacteria</taxon>
        <taxon>Pseudomonadati</taxon>
        <taxon>Myxococcota</taxon>
        <taxon>Myxococcia</taxon>
        <taxon>Myxococcales</taxon>
        <taxon>Cystobacterineae</taxon>
        <taxon>Myxococcaceae</taxon>
        <taxon>Pyxidicoccus</taxon>
    </lineage>
</organism>
<dbReference type="PROSITE" id="PS00211">
    <property type="entry name" value="ABC_TRANSPORTER_1"/>
    <property type="match status" value="1"/>
</dbReference>
<dbReference type="Gene3D" id="3.40.50.300">
    <property type="entry name" value="P-loop containing nucleotide triphosphate hydrolases"/>
    <property type="match status" value="2"/>
</dbReference>
<dbReference type="Gene3D" id="3.40.1710.10">
    <property type="entry name" value="abc type-2 transporter like domain"/>
    <property type="match status" value="1"/>
</dbReference>
<evidence type="ECO:0000259" key="10">
    <source>
        <dbReference type="PROSITE" id="PS51012"/>
    </source>
</evidence>
<feature type="region of interest" description="Disordered" evidence="7">
    <location>
        <begin position="1"/>
        <end position="20"/>
    </location>
</feature>
<dbReference type="GO" id="GO:0016020">
    <property type="term" value="C:membrane"/>
    <property type="evidence" value="ECO:0007669"/>
    <property type="project" value="UniProtKB-SubCell"/>
</dbReference>
<dbReference type="InterPro" id="IPR013525">
    <property type="entry name" value="ABC2_TM"/>
</dbReference>
<feature type="domain" description="ABC transporter" evidence="9">
    <location>
        <begin position="25"/>
        <end position="260"/>
    </location>
</feature>
<dbReference type="PANTHER" id="PTHR43038:SF4">
    <property type="entry name" value="RIBOSOME-ASSOCIATED ATPASE"/>
    <property type="match status" value="1"/>
</dbReference>
<dbReference type="NCBIfam" id="NF033858">
    <property type="entry name" value="ABC2_perm_RbbA"/>
    <property type="match status" value="1"/>
</dbReference>
<gene>
    <name evidence="11" type="ORF">HG543_00620</name>
</gene>
<name>A0A848L4I7_9BACT</name>
<dbReference type="SUPFAM" id="SSF52540">
    <property type="entry name" value="P-loop containing nucleoside triphosphate hydrolases"/>
    <property type="match status" value="2"/>
</dbReference>
<dbReference type="EMBL" id="JABBJJ010000002">
    <property type="protein sequence ID" value="NMO13377.1"/>
    <property type="molecule type" value="Genomic_DNA"/>
</dbReference>
<comment type="caution">
    <text evidence="11">The sequence shown here is derived from an EMBL/GenBank/DDBJ whole genome shotgun (WGS) entry which is preliminary data.</text>
</comment>
<feature type="region of interest" description="Disordered" evidence="7">
    <location>
        <begin position="534"/>
        <end position="561"/>
    </location>
</feature>
<dbReference type="AlphaFoldDB" id="A0A848L4I7"/>